<feature type="region of interest" description="Disordered" evidence="1">
    <location>
        <begin position="230"/>
        <end position="285"/>
    </location>
</feature>
<organism evidence="2 3">
    <name type="scientific">Leucocoprinus birnbaumii</name>
    <dbReference type="NCBI Taxonomy" id="56174"/>
    <lineage>
        <taxon>Eukaryota</taxon>
        <taxon>Fungi</taxon>
        <taxon>Dikarya</taxon>
        <taxon>Basidiomycota</taxon>
        <taxon>Agaricomycotina</taxon>
        <taxon>Agaricomycetes</taxon>
        <taxon>Agaricomycetidae</taxon>
        <taxon>Agaricales</taxon>
        <taxon>Agaricineae</taxon>
        <taxon>Agaricaceae</taxon>
        <taxon>Leucocoprinus</taxon>
    </lineage>
</organism>
<feature type="compositionally biased region" description="Polar residues" evidence="1">
    <location>
        <begin position="542"/>
        <end position="558"/>
    </location>
</feature>
<dbReference type="Proteomes" id="UP001213000">
    <property type="component" value="Unassembled WGS sequence"/>
</dbReference>
<dbReference type="AlphaFoldDB" id="A0AAD5VTD8"/>
<reference evidence="2" key="1">
    <citation type="submission" date="2022-07" db="EMBL/GenBank/DDBJ databases">
        <title>Genome Sequence of Leucocoprinus birnbaumii.</title>
        <authorList>
            <person name="Buettner E."/>
        </authorList>
    </citation>
    <scope>NUCLEOTIDE SEQUENCE</scope>
    <source>
        <strain evidence="2">VT141</strain>
    </source>
</reference>
<sequence length="775" mass="84770">MAQKRFPDTWKSDPPQVTSYFEYISDVKYLDDPVTLTSPSCGLGWRFQFHATFTKESGSQLKVTFLPHMCSSMPLSAATIHLRFSNPSNGGAWSKEFKEVSIKTDRTMGDYKVLCGLMGKMHIEITITFSDSDGLSFPNTTPPNATVEEVVQQSLESASFVDTKFYLFSAKAGGRPAHPRAVFGKSTLLAARSTYLRDLIAQGGTGNLTGTPCNLLEDVPEEINKLDAGAFEHDDDSDLEDLEDETEVEMTTSPNKEKRGATTSNRPANSVIVDDNTREDHDRNNHSFRDGTALAINGTALKTWKAFVYYTYMNQIHFSPLKSQRDLPVSSSTAGPNAAVSCSPKSMYRFAKTANISVLKTMAKAGIMKGLSKANIVTELFSVFTSRYQEIVEIEVDFLAHPPTDRTENTESLESESIKAKRGAEKEGRESNAATTSFVGSPVKGKDGKMTNIMTSLKLKTSTNSTSLADWNLVSLSPEAHAFQVNTSPENNHAPSVTGTPDLSLSSFSVPSTALSPTLVVAEIKPETDEVGELNAKAYSGPGTSEEGTSRPSPNTAVNVDGYGDRDIGEIMKRNEEAINVRAQIHVLTKRIEELEECLRVSGGEELDPVAQTEIQEIQARLEALTKRGEELHQAAVSSTRQMTLLEMKIDLTHSLPEEAALRVEDFLGSLFAPTRKTFRLDILLPKGALGKGVKTAVQQVLTRCVTLGFGFVFITLTQSPKNKRYDLKGMSKVSGINLTVMRNAYVDLLLGYYSAKDFELTDNGAPCIVANNTI</sequence>
<evidence type="ECO:0008006" key="4">
    <source>
        <dbReference type="Google" id="ProtNLM"/>
    </source>
</evidence>
<evidence type="ECO:0000313" key="2">
    <source>
        <dbReference type="EMBL" id="KAJ3569244.1"/>
    </source>
</evidence>
<evidence type="ECO:0000313" key="3">
    <source>
        <dbReference type="Proteomes" id="UP001213000"/>
    </source>
</evidence>
<accession>A0AAD5VTD8</accession>
<comment type="caution">
    <text evidence="2">The sequence shown here is derived from an EMBL/GenBank/DDBJ whole genome shotgun (WGS) entry which is preliminary data.</text>
</comment>
<proteinExistence type="predicted"/>
<feature type="compositionally biased region" description="Basic and acidic residues" evidence="1">
    <location>
        <begin position="275"/>
        <end position="285"/>
    </location>
</feature>
<feature type="compositionally biased region" description="Acidic residues" evidence="1">
    <location>
        <begin position="233"/>
        <end position="248"/>
    </location>
</feature>
<name>A0AAD5VTD8_9AGAR</name>
<feature type="compositionally biased region" description="Basic and acidic residues" evidence="1">
    <location>
        <begin position="416"/>
        <end position="430"/>
    </location>
</feature>
<evidence type="ECO:0000256" key="1">
    <source>
        <dbReference type="SAM" id="MobiDB-lite"/>
    </source>
</evidence>
<keyword evidence="3" id="KW-1185">Reference proteome</keyword>
<dbReference type="EMBL" id="JANIEX010000299">
    <property type="protein sequence ID" value="KAJ3569244.1"/>
    <property type="molecule type" value="Genomic_DNA"/>
</dbReference>
<gene>
    <name evidence="2" type="ORF">NP233_g5188</name>
</gene>
<feature type="region of interest" description="Disordered" evidence="1">
    <location>
        <begin position="402"/>
        <end position="442"/>
    </location>
</feature>
<feature type="region of interest" description="Disordered" evidence="1">
    <location>
        <begin position="535"/>
        <end position="562"/>
    </location>
</feature>
<protein>
    <recommendedName>
        <fullName evidence="4">MATH domain-containing protein</fullName>
    </recommendedName>
</protein>